<feature type="region of interest" description="Disordered" evidence="1">
    <location>
        <begin position="1"/>
        <end position="42"/>
    </location>
</feature>
<gene>
    <name evidence="2" type="ORF">KV112_20760</name>
</gene>
<protein>
    <recommendedName>
        <fullName evidence="4">Zinc transporter Slc39a7</fullName>
    </recommendedName>
</protein>
<comment type="caution">
    <text evidence="2">The sequence shown here is derived from an EMBL/GenBank/DDBJ whole genome shotgun (WGS) entry which is preliminary data.</text>
</comment>
<evidence type="ECO:0000313" key="3">
    <source>
        <dbReference type="Proteomes" id="UP001299046"/>
    </source>
</evidence>
<evidence type="ECO:0000313" key="2">
    <source>
        <dbReference type="EMBL" id="MEB3052142.1"/>
    </source>
</evidence>
<feature type="compositionally biased region" description="Basic and acidic residues" evidence="1">
    <location>
        <begin position="1"/>
        <end position="22"/>
    </location>
</feature>
<name>A0ABU5YQ01_9MYCO</name>
<organism evidence="2 3">
    <name type="scientific">[Mycobacterium] zoologicum</name>
    <dbReference type="NCBI Taxonomy" id="2872311"/>
    <lineage>
        <taxon>Bacteria</taxon>
        <taxon>Bacillati</taxon>
        <taxon>Actinomycetota</taxon>
        <taxon>Actinomycetes</taxon>
        <taxon>Mycobacteriales</taxon>
        <taxon>Mycobacteriaceae</taxon>
        <taxon>Mycolicibacter</taxon>
    </lineage>
</organism>
<dbReference type="RefSeq" id="WP_255612445.1">
    <property type="nucleotide sequence ID" value="NZ_JAYJJS010000013.1"/>
</dbReference>
<evidence type="ECO:0000256" key="1">
    <source>
        <dbReference type="SAM" id="MobiDB-lite"/>
    </source>
</evidence>
<dbReference type="EMBL" id="JAYJJT010000036">
    <property type="protein sequence ID" value="MEB3052142.1"/>
    <property type="molecule type" value="Genomic_DNA"/>
</dbReference>
<dbReference type="Proteomes" id="UP001299046">
    <property type="component" value="Unassembled WGS sequence"/>
</dbReference>
<sequence length="42" mass="4759">MSHHNHDQVEHTHEHTHADGTVHSHPHVHQAGQEDAGHDHSH</sequence>
<proteinExistence type="predicted"/>
<keyword evidence="3" id="KW-1185">Reference proteome</keyword>
<accession>A0ABU5YQ01</accession>
<reference evidence="2 3" key="1">
    <citation type="submission" date="2023-12" db="EMBL/GenBank/DDBJ databases">
        <title>Description of new species of Mycobacterium terrae complex isolated from sewage at the Sao Paulo Zoological Park Foundation in Brazil.</title>
        <authorList>
            <person name="Romagnoli C.L."/>
            <person name="Conceicao E.C."/>
            <person name="Machado E."/>
            <person name="Barreto L.B.P.F."/>
            <person name="Sharma A."/>
            <person name="Silva N.M."/>
            <person name="Marques L.E."/>
            <person name="Juliana M.A."/>
            <person name="Lourenco M.C.S."/>
            <person name="Digiampietri L.A."/>
            <person name="Suffys P.N."/>
            <person name="Viana-Niero C."/>
        </authorList>
    </citation>
    <scope>NUCLEOTIDE SEQUENCE [LARGE SCALE GENOMIC DNA]</scope>
    <source>
        <strain evidence="2 3">MYC123</strain>
    </source>
</reference>
<evidence type="ECO:0008006" key="4">
    <source>
        <dbReference type="Google" id="ProtNLM"/>
    </source>
</evidence>